<dbReference type="CDD" id="cd06261">
    <property type="entry name" value="TM_PBP2"/>
    <property type="match status" value="1"/>
</dbReference>
<dbReference type="GO" id="GO:0005886">
    <property type="term" value="C:plasma membrane"/>
    <property type="evidence" value="ECO:0007669"/>
    <property type="project" value="UniProtKB-SubCell"/>
</dbReference>
<keyword evidence="5 7" id="KW-1133">Transmembrane helix</keyword>
<feature type="transmembrane region" description="Helical" evidence="7">
    <location>
        <begin position="209"/>
        <end position="228"/>
    </location>
</feature>
<dbReference type="InterPro" id="IPR035906">
    <property type="entry name" value="MetI-like_sf"/>
</dbReference>
<dbReference type="PANTHER" id="PTHR43163:SF6">
    <property type="entry name" value="DIPEPTIDE TRANSPORT SYSTEM PERMEASE PROTEIN DPPB-RELATED"/>
    <property type="match status" value="1"/>
</dbReference>
<keyword evidence="2 7" id="KW-0813">Transport</keyword>
<dbReference type="PROSITE" id="PS50928">
    <property type="entry name" value="ABC_TM1"/>
    <property type="match status" value="1"/>
</dbReference>
<dbReference type="AlphaFoldDB" id="A0A4V3A9T0"/>
<comment type="subcellular location">
    <subcellularLocation>
        <location evidence="1 7">Cell membrane</location>
        <topology evidence="1 7">Multi-pass membrane protein</topology>
    </subcellularLocation>
</comment>
<evidence type="ECO:0000256" key="3">
    <source>
        <dbReference type="ARBA" id="ARBA00022475"/>
    </source>
</evidence>
<keyword evidence="4 7" id="KW-0812">Transmembrane</keyword>
<dbReference type="EMBL" id="SMSJ01000038">
    <property type="protein sequence ID" value="TDH60425.1"/>
    <property type="molecule type" value="Genomic_DNA"/>
</dbReference>
<sequence>MSRKVHPGRKGETTSRMRASRLVRAELMLGYMSRRLALGALTVFGVSILVFGIMRVLPGDPLVAIFGPDGFTRLTEDQRAGYMAELGLSDPLHVQYLRWMGDILRGEFGRSFFRSESVADMILRRGPLTAQIAFLSVLLSWVIGLPVAIVSALRPNSLADNVVRFISILFLAVPGFWLGMLIVLGLLFAFGYRAPLTGASLLNDPWTTLQMIAGPAIVLGLGQAAYIARMARSSLLEVIREDYVRTARAKGVNRRAVIRLHALPNALLPVVTLSGILLGFVLAGSIPVERAFGTPGLGSAMYTAVSERDVFVMQNLVFLYAVVFVILNIAIDILIAWIDPRIRFQ</sequence>
<feature type="transmembrane region" description="Helical" evidence="7">
    <location>
        <begin position="263"/>
        <end position="286"/>
    </location>
</feature>
<evidence type="ECO:0000256" key="2">
    <source>
        <dbReference type="ARBA" id="ARBA00022448"/>
    </source>
</evidence>
<evidence type="ECO:0000256" key="1">
    <source>
        <dbReference type="ARBA" id="ARBA00004651"/>
    </source>
</evidence>
<gene>
    <name evidence="9" type="ORF">E2C06_22055</name>
</gene>
<feature type="transmembrane region" description="Helical" evidence="7">
    <location>
        <begin position="36"/>
        <end position="57"/>
    </location>
</feature>
<evidence type="ECO:0000259" key="8">
    <source>
        <dbReference type="PROSITE" id="PS50928"/>
    </source>
</evidence>
<feature type="transmembrane region" description="Helical" evidence="7">
    <location>
        <begin position="132"/>
        <end position="153"/>
    </location>
</feature>
<feature type="transmembrane region" description="Helical" evidence="7">
    <location>
        <begin position="317"/>
        <end position="338"/>
    </location>
</feature>
<dbReference type="GO" id="GO:0071916">
    <property type="term" value="F:dipeptide transmembrane transporter activity"/>
    <property type="evidence" value="ECO:0007669"/>
    <property type="project" value="TreeGrafter"/>
</dbReference>
<protein>
    <submittedName>
        <fullName evidence="9">ABC transporter permease</fullName>
    </submittedName>
</protein>
<keyword evidence="10" id="KW-1185">Reference proteome</keyword>
<evidence type="ECO:0000256" key="5">
    <source>
        <dbReference type="ARBA" id="ARBA00022989"/>
    </source>
</evidence>
<feature type="domain" description="ABC transmembrane type-1" evidence="8">
    <location>
        <begin position="126"/>
        <end position="335"/>
    </location>
</feature>
<comment type="similarity">
    <text evidence="7">Belongs to the binding-protein-dependent transport system permease family.</text>
</comment>
<proteinExistence type="inferred from homology"/>
<feature type="transmembrane region" description="Helical" evidence="7">
    <location>
        <begin position="165"/>
        <end position="189"/>
    </location>
</feature>
<dbReference type="InterPro" id="IPR000515">
    <property type="entry name" value="MetI-like"/>
</dbReference>
<dbReference type="Pfam" id="PF00528">
    <property type="entry name" value="BPD_transp_1"/>
    <property type="match status" value="1"/>
</dbReference>
<dbReference type="Gene3D" id="1.10.3720.10">
    <property type="entry name" value="MetI-like"/>
    <property type="match status" value="1"/>
</dbReference>
<dbReference type="InterPro" id="IPR045621">
    <property type="entry name" value="BPD_transp_1_N"/>
</dbReference>
<organism evidence="9 10">
    <name type="scientific">Dankookia rubra</name>
    <dbReference type="NCBI Taxonomy" id="1442381"/>
    <lineage>
        <taxon>Bacteria</taxon>
        <taxon>Pseudomonadati</taxon>
        <taxon>Pseudomonadota</taxon>
        <taxon>Alphaproteobacteria</taxon>
        <taxon>Acetobacterales</taxon>
        <taxon>Roseomonadaceae</taxon>
        <taxon>Dankookia</taxon>
    </lineage>
</organism>
<evidence type="ECO:0000256" key="6">
    <source>
        <dbReference type="ARBA" id="ARBA00023136"/>
    </source>
</evidence>
<evidence type="ECO:0000256" key="4">
    <source>
        <dbReference type="ARBA" id="ARBA00022692"/>
    </source>
</evidence>
<keyword evidence="6 7" id="KW-0472">Membrane</keyword>
<comment type="caution">
    <text evidence="9">The sequence shown here is derived from an EMBL/GenBank/DDBJ whole genome shotgun (WGS) entry which is preliminary data.</text>
</comment>
<dbReference type="PANTHER" id="PTHR43163">
    <property type="entry name" value="DIPEPTIDE TRANSPORT SYSTEM PERMEASE PROTEIN DPPB-RELATED"/>
    <property type="match status" value="1"/>
</dbReference>
<accession>A0A4V3A9T0</accession>
<name>A0A4V3A9T0_9PROT</name>
<evidence type="ECO:0000313" key="9">
    <source>
        <dbReference type="EMBL" id="TDH60425.1"/>
    </source>
</evidence>
<evidence type="ECO:0000256" key="7">
    <source>
        <dbReference type="RuleBase" id="RU363032"/>
    </source>
</evidence>
<reference evidence="9 10" key="1">
    <citation type="journal article" date="2016" name="J. Microbiol.">
        <title>Dankookia rubra gen. nov., sp. nov., an alphaproteobacterium isolated from sediment of a shallow stream.</title>
        <authorList>
            <person name="Kim W.H."/>
            <person name="Kim D.H."/>
            <person name="Kang K."/>
            <person name="Ahn T.Y."/>
        </authorList>
    </citation>
    <scope>NUCLEOTIDE SEQUENCE [LARGE SCALE GENOMIC DNA]</scope>
    <source>
        <strain evidence="9 10">JCM30602</strain>
    </source>
</reference>
<keyword evidence="3" id="KW-1003">Cell membrane</keyword>
<dbReference type="Pfam" id="PF19300">
    <property type="entry name" value="BPD_transp_1_N"/>
    <property type="match status" value="1"/>
</dbReference>
<dbReference type="Proteomes" id="UP000295096">
    <property type="component" value="Unassembled WGS sequence"/>
</dbReference>
<evidence type="ECO:0000313" key="10">
    <source>
        <dbReference type="Proteomes" id="UP000295096"/>
    </source>
</evidence>
<dbReference type="SUPFAM" id="SSF161098">
    <property type="entry name" value="MetI-like"/>
    <property type="match status" value="1"/>
</dbReference>
<dbReference type="OrthoDB" id="7834831at2"/>